<dbReference type="InterPro" id="IPR011527">
    <property type="entry name" value="ABC1_TM_dom"/>
</dbReference>
<evidence type="ECO:0000259" key="6">
    <source>
        <dbReference type="PROSITE" id="PS50929"/>
    </source>
</evidence>
<name>A0A7C5YDS5_9BACT</name>
<evidence type="ECO:0000256" key="2">
    <source>
        <dbReference type="ARBA" id="ARBA00022692"/>
    </source>
</evidence>
<comment type="caution">
    <text evidence="7">The sequence shown here is derived from an EMBL/GenBank/DDBJ whole genome shotgun (WGS) entry which is preliminary data.</text>
</comment>
<evidence type="ECO:0000313" key="7">
    <source>
        <dbReference type="EMBL" id="HHR33810.1"/>
    </source>
</evidence>
<dbReference type="Gene3D" id="1.20.1560.10">
    <property type="entry name" value="ABC transporter type 1, transmembrane domain"/>
    <property type="match status" value="1"/>
</dbReference>
<gene>
    <name evidence="7" type="ORF">ENM46_02570</name>
</gene>
<organism evidence="7">
    <name type="scientific">Fervidobacterium nodosum</name>
    <dbReference type="NCBI Taxonomy" id="2424"/>
    <lineage>
        <taxon>Bacteria</taxon>
        <taxon>Thermotogati</taxon>
        <taxon>Thermotogota</taxon>
        <taxon>Thermotogae</taxon>
        <taxon>Thermotogales</taxon>
        <taxon>Fervidobacteriaceae</taxon>
        <taxon>Fervidobacterium</taxon>
    </lineage>
</organism>
<keyword evidence="4 5" id="KW-0472">Membrane</keyword>
<dbReference type="GO" id="GO:0140359">
    <property type="term" value="F:ABC-type transporter activity"/>
    <property type="evidence" value="ECO:0007669"/>
    <property type="project" value="InterPro"/>
</dbReference>
<keyword evidence="2 5" id="KW-0812">Transmembrane</keyword>
<dbReference type="EMBL" id="DRXW01000168">
    <property type="protein sequence ID" value="HHR33810.1"/>
    <property type="molecule type" value="Genomic_DNA"/>
</dbReference>
<evidence type="ECO:0000256" key="3">
    <source>
        <dbReference type="ARBA" id="ARBA00022989"/>
    </source>
</evidence>
<dbReference type="PROSITE" id="PS50929">
    <property type="entry name" value="ABC_TM1F"/>
    <property type="match status" value="1"/>
</dbReference>
<reference evidence="7" key="1">
    <citation type="journal article" date="2020" name="mSystems">
        <title>Genome- and Community-Level Interaction Insights into Carbon Utilization and Element Cycling Functions of Hydrothermarchaeota in Hydrothermal Sediment.</title>
        <authorList>
            <person name="Zhou Z."/>
            <person name="Liu Y."/>
            <person name="Xu W."/>
            <person name="Pan J."/>
            <person name="Luo Z.H."/>
            <person name="Li M."/>
        </authorList>
    </citation>
    <scope>NUCLEOTIDE SEQUENCE [LARGE SCALE GENOMIC DNA]</scope>
    <source>
        <strain evidence="7">SpSt-1088</strain>
    </source>
</reference>
<protein>
    <submittedName>
        <fullName evidence="7">ABC transporter ATP-binding protein</fullName>
    </submittedName>
</protein>
<sequence>MFTKMMKLNLKHFSKFYRKYRISYFYLLIFQVIFFLCNIVSPILLKNIIDSVLYLNSFNAIFKDAVLYLLVIITQVSTMYYLNFLVMKNVINGSNFRESLSFYSKCLSLNAKSISENSTEKFLNVLTIDIPRISRGVYLGRLQVFANL</sequence>
<feature type="transmembrane region" description="Helical" evidence="5">
    <location>
        <begin position="65"/>
        <end position="87"/>
    </location>
</feature>
<comment type="subcellular location">
    <subcellularLocation>
        <location evidence="1">Cell membrane</location>
        <topology evidence="1">Multi-pass membrane protein</topology>
    </subcellularLocation>
</comment>
<evidence type="ECO:0000256" key="5">
    <source>
        <dbReference type="SAM" id="Phobius"/>
    </source>
</evidence>
<dbReference type="AlphaFoldDB" id="A0A7C5YDS5"/>
<feature type="transmembrane region" description="Helical" evidence="5">
    <location>
        <begin position="21"/>
        <end position="45"/>
    </location>
</feature>
<evidence type="ECO:0000256" key="1">
    <source>
        <dbReference type="ARBA" id="ARBA00004651"/>
    </source>
</evidence>
<dbReference type="InterPro" id="IPR036640">
    <property type="entry name" value="ABC1_TM_sf"/>
</dbReference>
<accession>A0A7C5YDS5</accession>
<keyword evidence="7" id="KW-0547">Nucleotide-binding</keyword>
<dbReference type="GO" id="GO:0005886">
    <property type="term" value="C:plasma membrane"/>
    <property type="evidence" value="ECO:0007669"/>
    <property type="project" value="UniProtKB-SubCell"/>
</dbReference>
<feature type="domain" description="ABC transmembrane type-1" evidence="6">
    <location>
        <begin position="27"/>
        <end position="148"/>
    </location>
</feature>
<evidence type="ECO:0000256" key="4">
    <source>
        <dbReference type="ARBA" id="ARBA00023136"/>
    </source>
</evidence>
<keyword evidence="7" id="KW-0067">ATP-binding</keyword>
<dbReference type="SUPFAM" id="SSF90123">
    <property type="entry name" value="ABC transporter transmembrane region"/>
    <property type="match status" value="1"/>
</dbReference>
<dbReference type="GO" id="GO:0005524">
    <property type="term" value="F:ATP binding"/>
    <property type="evidence" value="ECO:0007669"/>
    <property type="project" value="UniProtKB-KW"/>
</dbReference>
<keyword evidence="3 5" id="KW-1133">Transmembrane helix</keyword>
<proteinExistence type="predicted"/>